<dbReference type="EMBL" id="JAHXZJ010001119">
    <property type="protein sequence ID" value="KAH0553606.1"/>
    <property type="molecule type" value="Genomic_DNA"/>
</dbReference>
<evidence type="ECO:0000313" key="5">
    <source>
        <dbReference type="Proteomes" id="UP000826195"/>
    </source>
</evidence>
<feature type="domain" description="G-patch" evidence="3">
    <location>
        <begin position="1"/>
        <end position="47"/>
    </location>
</feature>
<dbReference type="InterPro" id="IPR050656">
    <property type="entry name" value="PINX1"/>
</dbReference>
<dbReference type="PANTHER" id="PTHR23149">
    <property type="entry name" value="G PATCH DOMAIN CONTAINING PROTEIN"/>
    <property type="match status" value="1"/>
</dbReference>
<evidence type="ECO:0000256" key="2">
    <source>
        <dbReference type="SAM" id="Coils"/>
    </source>
</evidence>
<keyword evidence="2" id="KW-0175">Coiled coil</keyword>
<dbReference type="AlphaFoldDB" id="A0AAV7I4X7"/>
<dbReference type="PROSITE" id="PS50174">
    <property type="entry name" value="G_PATCH"/>
    <property type="match status" value="1"/>
</dbReference>
<evidence type="ECO:0000313" key="4">
    <source>
        <dbReference type="EMBL" id="KAH0553606.1"/>
    </source>
</evidence>
<gene>
    <name evidence="4" type="ORF">KQX54_002651</name>
</gene>
<dbReference type="GO" id="GO:0003676">
    <property type="term" value="F:nucleic acid binding"/>
    <property type="evidence" value="ECO:0007669"/>
    <property type="project" value="InterPro"/>
</dbReference>
<organism evidence="4 5">
    <name type="scientific">Cotesia glomerata</name>
    <name type="common">Lepidopteran parasitic wasp</name>
    <name type="synonym">Apanteles glomeratus</name>
    <dbReference type="NCBI Taxonomy" id="32391"/>
    <lineage>
        <taxon>Eukaryota</taxon>
        <taxon>Metazoa</taxon>
        <taxon>Ecdysozoa</taxon>
        <taxon>Arthropoda</taxon>
        <taxon>Hexapoda</taxon>
        <taxon>Insecta</taxon>
        <taxon>Pterygota</taxon>
        <taxon>Neoptera</taxon>
        <taxon>Endopterygota</taxon>
        <taxon>Hymenoptera</taxon>
        <taxon>Apocrita</taxon>
        <taxon>Ichneumonoidea</taxon>
        <taxon>Braconidae</taxon>
        <taxon>Microgastrinae</taxon>
        <taxon>Cotesia</taxon>
    </lineage>
</organism>
<feature type="coiled-coil region" evidence="2">
    <location>
        <begin position="301"/>
        <end position="344"/>
    </location>
</feature>
<dbReference type="Pfam" id="PF01585">
    <property type="entry name" value="G-patch"/>
    <property type="match status" value="1"/>
</dbReference>
<accession>A0AAV7I4X7</accession>
<comment type="caution">
    <text evidence="4">The sequence shown here is derived from an EMBL/GenBank/DDBJ whole genome shotgun (WGS) entry which is preliminary data.</text>
</comment>
<dbReference type="PANTHER" id="PTHR23149:SF9">
    <property type="entry name" value="G PATCH DOMAIN-CONTAINING PROTEIN 4"/>
    <property type="match status" value="1"/>
</dbReference>
<sequence length="357" mass="40029">MSDFAKSQLEKFGWVAGKGLGKNEDGMTEALRPKLKFDTSGIGHRDTSGNQWWNSVYNQALNNINVDSSSENKPVFKVTKSNAVEIAAAKLNINIGNSKKSKDGLVYGNFVKTSTLEGSKEVQSAAQKKLSAKKDDPVMFKDFIVDDDKLFKACGGRTAHKGARHGLKLSGKLARIQQQELYFANLAEVKSAKRRAHIGCTANGLVDVDKAVEKSPEILNDDDDDNQYKSVSKKSNRKLKRKLEDLSHKLSSSLCLEEKIDGGKKNKNKIYVEPQCAEEDADVGFKRKKKKKKEKKVITDCEFLNHKIEKKKKKKHKKKEKAKLELASKNLTDFEEIVNNVSENLVKVKIDKKKSKK</sequence>
<dbReference type="InterPro" id="IPR000467">
    <property type="entry name" value="G_patch_dom"/>
</dbReference>
<reference evidence="4 5" key="1">
    <citation type="journal article" date="2021" name="J. Hered.">
        <title>A chromosome-level genome assembly of the parasitoid wasp, Cotesia glomerata (Hymenoptera: Braconidae).</title>
        <authorList>
            <person name="Pinto B.J."/>
            <person name="Weis J.J."/>
            <person name="Gamble T."/>
            <person name="Ode P.J."/>
            <person name="Paul R."/>
            <person name="Zaspel J.M."/>
        </authorList>
    </citation>
    <scope>NUCLEOTIDE SEQUENCE [LARGE SCALE GENOMIC DNA]</scope>
    <source>
        <strain evidence="4">CgM1</strain>
    </source>
</reference>
<name>A0AAV7I4X7_COTGL</name>
<dbReference type="Proteomes" id="UP000826195">
    <property type="component" value="Unassembled WGS sequence"/>
</dbReference>
<evidence type="ECO:0000259" key="3">
    <source>
        <dbReference type="PROSITE" id="PS50174"/>
    </source>
</evidence>
<dbReference type="GO" id="GO:0005730">
    <property type="term" value="C:nucleolus"/>
    <property type="evidence" value="ECO:0007669"/>
    <property type="project" value="TreeGrafter"/>
</dbReference>
<keyword evidence="5" id="KW-1185">Reference proteome</keyword>
<protein>
    <recommendedName>
        <fullName evidence="1">G patch domain-containing protein 4</fullName>
    </recommendedName>
</protein>
<dbReference type="SMART" id="SM00443">
    <property type="entry name" value="G_patch"/>
    <property type="match status" value="1"/>
</dbReference>
<proteinExistence type="predicted"/>
<evidence type="ECO:0000256" key="1">
    <source>
        <dbReference type="ARBA" id="ARBA00040365"/>
    </source>
</evidence>